<comment type="similarity">
    <text evidence="1">Belongs to the GHMP kinase family. GalK subfamily.</text>
</comment>
<evidence type="ECO:0000256" key="1">
    <source>
        <dbReference type="ARBA" id="ARBA00006566"/>
    </source>
</evidence>
<dbReference type="RefSeq" id="WP_214349539.1">
    <property type="nucleotide sequence ID" value="NZ_JAHBOH010000001.1"/>
</dbReference>
<evidence type="ECO:0000256" key="4">
    <source>
        <dbReference type="ARBA" id="ARBA00022777"/>
    </source>
</evidence>
<dbReference type="PROSITE" id="PS00106">
    <property type="entry name" value="GALACTOKINASE"/>
    <property type="match status" value="1"/>
</dbReference>
<protein>
    <recommendedName>
        <fullName evidence="7">Galactokinase</fullName>
        <ecNumber evidence="7">2.7.1.6</ecNumber>
    </recommendedName>
</protein>
<feature type="domain" description="GHMP kinase C-terminal" evidence="9">
    <location>
        <begin position="300"/>
        <end position="380"/>
    </location>
</feature>
<dbReference type="InterPro" id="IPR006206">
    <property type="entry name" value="Mevalonate/galactokinase"/>
</dbReference>
<dbReference type="SUPFAM" id="SSF54211">
    <property type="entry name" value="Ribosomal protein S5 domain 2-like"/>
    <property type="match status" value="1"/>
</dbReference>
<dbReference type="SUPFAM" id="SSF55060">
    <property type="entry name" value="GHMP Kinase, C-terminal domain"/>
    <property type="match status" value="1"/>
</dbReference>
<evidence type="ECO:0000256" key="3">
    <source>
        <dbReference type="ARBA" id="ARBA00022741"/>
    </source>
</evidence>
<dbReference type="PIRSF" id="PIRSF000530">
    <property type="entry name" value="Galactokinase"/>
    <property type="match status" value="1"/>
</dbReference>
<dbReference type="InterPro" id="IPR000705">
    <property type="entry name" value="Galactokinase"/>
</dbReference>
<evidence type="ECO:0000256" key="2">
    <source>
        <dbReference type="ARBA" id="ARBA00022679"/>
    </source>
</evidence>
<dbReference type="Pfam" id="PF08544">
    <property type="entry name" value="GHMP_kinases_C"/>
    <property type="match status" value="1"/>
</dbReference>
<feature type="domain" description="GHMP kinase N-terminal" evidence="8">
    <location>
        <begin position="105"/>
        <end position="189"/>
    </location>
</feature>
<evidence type="ECO:0000313" key="12">
    <source>
        <dbReference type="Proteomes" id="UP000722125"/>
    </source>
</evidence>
<keyword evidence="6" id="KW-0299">Galactose metabolism</keyword>
<dbReference type="PRINTS" id="PR00473">
    <property type="entry name" value="GALCTOKINASE"/>
</dbReference>
<evidence type="ECO:0000256" key="5">
    <source>
        <dbReference type="ARBA" id="ARBA00022840"/>
    </source>
</evidence>
<dbReference type="Pfam" id="PF00288">
    <property type="entry name" value="GHMP_kinases_N"/>
    <property type="match status" value="1"/>
</dbReference>
<sequence>MTTWAHAWDESTGQERARAAFAAAFGATPPAGVWSAPGRVNLIGEHTDYNGGLCLPVALAHRTFAAVRPRVDDAARMASSWDPTAVVHLALESVAPGTVDGWTAYVAGVAWSLREQGHRVGGFDVAVDSCVPVGAGLSSSAALECSVALALDELNGLGLEREVLTAAAVRAENEIAGAPTGGMDQAAALRTIPGHALLLDCRDLSVRHVPFAPEADGLALLVIDTRTEHALVDGQYAARRATCEDAAALLGVPTLRELTDVPGDAERALATLDDGSEGSDVRVRRVRHVLAEIQRVVEFVDLLDAGRLRETGPLLDASHASLRDDYEVSCLELDVAVEAARAAGALGARMTGGGFGGSAIALVEVDAVTAVADAVDAAFRERGLRAPSFVA</sequence>
<dbReference type="NCBIfam" id="TIGR00131">
    <property type="entry name" value="gal_kin"/>
    <property type="match status" value="1"/>
</dbReference>
<keyword evidence="12" id="KW-1185">Reference proteome</keyword>
<reference evidence="11 12" key="1">
    <citation type="submission" date="2021-05" db="EMBL/GenBank/DDBJ databases">
        <title>Description of Cellulomonas sp. DKR-3 sp. nov.</title>
        <authorList>
            <person name="Dahal R.H."/>
            <person name="Chaudhary D.K."/>
        </authorList>
    </citation>
    <scope>NUCLEOTIDE SEQUENCE [LARGE SCALE GENOMIC DNA]</scope>
    <source>
        <strain evidence="11 12">DKR-3</strain>
    </source>
</reference>
<evidence type="ECO:0000259" key="9">
    <source>
        <dbReference type="Pfam" id="PF08544"/>
    </source>
</evidence>
<dbReference type="InterPro" id="IPR019539">
    <property type="entry name" value="GalKase_N"/>
</dbReference>
<dbReference type="InterPro" id="IPR006204">
    <property type="entry name" value="GHMP_kinase_N_dom"/>
</dbReference>
<dbReference type="EMBL" id="JAHBOH010000001">
    <property type="protein sequence ID" value="MBT0994452.1"/>
    <property type="molecule type" value="Genomic_DNA"/>
</dbReference>
<evidence type="ECO:0000256" key="7">
    <source>
        <dbReference type="NCBIfam" id="TIGR00131"/>
    </source>
</evidence>
<keyword evidence="4" id="KW-0418">Kinase</keyword>
<organism evidence="11 12">
    <name type="scientific">Cellulomonas fulva</name>
    <dbReference type="NCBI Taxonomy" id="2835530"/>
    <lineage>
        <taxon>Bacteria</taxon>
        <taxon>Bacillati</taxon>
        <taxon>Actinomycetota</taxon>
        <taxon>Actinomycetes</taxon>
        <taxon>Micrococcales</taxon>
        <taxon>Cellulomonadaceae</taxon>
        <taxon>Cellulomonas</taxon>
    </lineage>
</organism>
<evidence type="ECO:0000313" key="11">
    <source>
        <dbReference type="EMBL" id="MBT0994452.1"/>
    </source>
</evidence>
<dbReference type="InterPro" id="IPR013750">
    <property type="entry name" value="GHMP_kinase_C_dom"/>
</dbReference>
<dbReference type="Gene3D" id="3.30.230.10">
    <property type="match status" value="1"/>
</dbReference>
<dbReference type="Gene3D" id="3.30.70.890">
    <property type="entry name" value="GHMP kinase, C-terminal domain"/>
    <property type="match status" value="1"/>
</dbReference>
<evidence type="ECO:0000259" key="8">
    <source>
        <dbReference type="Pfam" id="PF00288"/>
    </source>
</evidence>
<proteinExistence type="inferred from homology"/>
<evidence type="ECO:0000259" key="10">
    <source>
        <dbReference type="Pfam" id="PF10509"/>
    </source>
</evidence>
<dbReference type="Pfam" id="PF10509">
    <property type="entry name" value="GalKase_gal_bdg"/>
    <property type="match status" value="1"/>
</dbReference>
<dbReference type="PRINTS" id="PR00959">
    <property type="entry name" value="MEVGALKINASE"/>
</dbReference>
<keyword evidence="3" id="KW-0547">Nucleotide-binding</keyword>
<dbReference type="InterPro" id="IPR036554">
    <property type="entry name" value="GHMP_kinase_C_sf"/>
</dbReference>
<name>A0ABS5TZC8_9CELL</name>
<dbReference type="GO" id="GO:0004335">
    <property type="term" value="F:galactokinase activity"/>
    <property type="evidence" value="ECO:0007669"/>
    <property type="project" value="UniProtKB-EC"/>
</dbReference>
<dbReference type="InterPro" id="IPR020568">
    <property type="entry name" value="Ribosomal_Su5_D2-typ_SF"/>
</dbReference>
<dbReference type="EC" id="2.7.1.6" evidence="7"/>
<keyword evidence="2 11" id="KW-0808">Transferase</keyword>
<accession>A0ABS5TZC8</accession>
<dbReference type="InterPro" id="IPR006203">
    <property type="entry name" value="GHMP_knse_ATP-bd_CS"/>
</dbReference>
<dbReference type="PANTHER" id="PTHR10457:SF7">
    <property type="entry name" value="GALACTOKINASE-RELATED"/>
    <property type="match status" value="1"/>
</dbReference>
<evidence type="ECO:0000256" key="6">
    <source>
        <dbReference type="ARBA" id="ARBA00023144"/>
    </source>
</evidence>
<dbReference type="PROSITE" id="PS00627">
    <property type="entry name" value="GHMP_KINASES_ATP"/>
    <property type="match status" value="1"/>
</dbReference>
<dbReference type="Proteomes" id="UP000722125">
    <property type="component" value="Unassembled WGS sequence"/>
</dbReference>
<comment type="caution">
    <text evidence="11">The sequence shown here is derived from an EMBL/GenBank/DDBJ whole genome shotgun (WGS) entry which is preliminary data.</text>
</comment>
<keyword evidence="5" id="KW-0067">ATP-binding</keyword>
<keyword evidence="6" id="KW-0119">Carbohydrate metabolism</keyword>
<dbReference type="InterPro" id="IPR014721">
    <property type="entry name" value="Ribsml_uS5_D2-typ_fold_subgr"/>
</dbReference>
<gene>
    <name evidence="11" type="primary">galK</name>
    <name evidence="11" type="ORF">KIN34_09150</name>
</gene>
<dbReference type="PANTHER" id="PTHR10457">
    <property type="entry name" value="MEVALONATE KINASE/GALACTOKINASE"/>
    <property type="match status" value="1"/>
</dbReference>
<dbReference type="InterPro" id="IPR019741">
    <property type="entry name" value="Galactokinase_CS"/>
</dbReference>
<feature type="domain" description="Galactokinase N-terminal" evidence="10">
    <location>
        <begin position="20"/>
        <end position="69"/>
    </location>
</feature>